<comment type="caution">
    <text evidence="1">The sequence shown here is derived from an EMBL/GenBank/DDBJ whole genome shotgun (WGS) entry which is preliminary data.</text>
</comment>
<evidence type="ECO:0000313" key="2">
    <source>
        <dbReference type="Proteomes" id="UP000772434"/>
    </source>
</evidence>
<proteinExistence type="predicted"/>
<name>A0A9P5UDY6_9AGAR</name>
<reference evidence="1" key="1">
    <citation type="submission" date="2020-11" db="EMBL/GenBank/DDBJ databases">
        <authorList>
            <consortium name="DOE Joint Genome Institute"/>
            <person name="Ahrendt S."/>
            <person name="Riley R."/>
            <person name="Andreopoulos W."/>
            <person name="Labutti K."/>
            <person name="Pangilinan J."/>
            <person name="Ruiz-Duenas F.J."/>
            <person name="Barrasa J.M."/>
            <person name="Sanchez-Garcia M."/>
            <person name="Camarero S."/>
            <person name="Miyauchi S."/>
            <person name="Serrano A."/>
            <person name="Linde D."/>
            <person name="Babiker R."/>
            <person name="Drula E."/>
            <person name="Ayuso-Fernandez I."/>
            <person name="Pacheco R."/>
            <person name="Padilla G."/>
            <person name="Ferreira P."/>
            <person name="Barriuso J."/>
            <person name="Kellner H."/>
            <person name="Castanera R."/>
            <person name="Alfaro M."/>
            <person name="Ramirez L."/>
            <person name="Pisabarro A.G."/>
            <person name="Kuo A."/>
            <person name="Tritt A."/>
            <person name="Lipzen A."/>
            <person name="He G."/>
            <person name="Yan M."/>
            <person name="Ng V."/>
            <person name="Cullen D."/>
            <person name="Martin F."/>
            <person name="Rosso M.-N."/>
            <person name="Henrissat B."/>
            <person name="Hibbett D."/>
            <person name="Martinez A.T."/>
            <person name="Grigoriev I.V."/>
        </authorList>
    </citation>
    <scope>NUCLEOTIDE SEQUENCE</scope>
    <source>
        <strain evidence="1">AH 40177</strain>
    </source>
</reference>
<protein>
    <submittedName>
        <fullName evidence="1">Uncharacterized protein</fullName>
    </submittedName>
</protein>
<organism evidence="1 2">
    <name type="scientific">Rhodocollybia butyracea</name>
    <dbReference type="NCBI Taxonomy" id="206335"/>
    <lineage>
        <taxon>Eukaryota</taxon>
        <taxon>Fungi</taxon>
        <taxon>Dikarya</taxon>
        <taxon>Basidiomycota</taxon>
        <taxon>Agaricomycotina</taxon>
        <taxon>Agaricomycetes</taxon>
        <taxon>Agaricomycetidae</taxon>
        <taxon>Agaricales</taxon>
        <taxon>Marasmiineae</taxon>
        <taxon>Omphalotaceae</taxon>
        <taxon>Rhodocollybia</taxon>
    </lineage>
</organism>
<evidence type="ECO:0000313" key="1">
    <source>
        <dbReference type="EMBL" id="KAF9075662.1"/>
    </source>
</evidence>
<accession>A0A9P5UDY6</accession>
<dbReference type="AlphaFoldDB" id="A0A9P5UDY6"/>
<dbReference type="EMBL" id="JADNRY010000009">
    <property type="protein sequence ID" value="KAF9075662.1"/>
    <property type="molecule type" value="Genomic_DNA"/>
</dbReference>
<keyword evidence="2" id="KW-1185">Reference proteome</keyword>
<sequence>MKSSFTLNQTSRVKAVLGSFRTSQPTAAEPSPLSHRVLVAFCLCSPFSHLLLSVPLRSPLSCLIPFLAGKIGDSSRVDEHACIQQAEIIQVQE</sequence>
<gene>
    <name evidence="1" type="ORF">BDP27DRAFT_1044111</name>
</gene>
<dbReference type="Proteomes" id="UP000772434">
    <property type="component" value="Unassembled WGS sequence"/>
</dbReference>